<gene>
    <name evidence="8" type="ORF">DW888_14590</name>
</gene>
<keyword evidence="3 6" id="KW-0732">Signal</keyword>
<dbReference type="InterPro" id="IPR011990">
    <property type="entry name" value="TPR-like_helical_dom_sf"/>
</dbReference>
<feature type="domain" description="RagB/SusD" evidence="7">
    <location>
        <begin position="364"/>
        <end position="511"/>
    </location>
</feature>
<keyword evidence="5" id="KW-0998">Cell outer membrane</keyword>
<evidence type="ECO:0000259" key="7">
    <source>
        <dbReference type="Pfam" id="PF07980"/>
    </source>
</evidence>
<keyword evidence="4" id="KW-0472">Membrane</keyword>
<dbReference type="Gene3D" id="1.25.40.390">
    <property type="match status" value="1"/>
</dbReference>
<accession>A0A413VJX1</accession>
<comment type="similarity">
    <text evidence="2">Belongs to the SusD family.</text>
</comment>
<evidence type="ECO:0000256" key="1">
    <source>
        <dbReference type="ARBA" id="ARBA00004442"/>
    </source>
</evidence>
<dbReference type="InterPro" id="IPR012944">
    <property type="entry name" value="SusD_RagB_dom"/>
</dbReference>
<feature type="signal peptide" evidence="6">
    <location>
        <begin position="1"/>
        <end position="21"/>
    </location>
</feature>
<evidence type="ECO:0000256" key="2">
    <source>
        <dbReference type="ARBA" id="ARBA00006275"/>
    </source>
</evidence>
<dbReference type="RefSeq" id="WP_122201838.1">
    <property type="nucleotide sequence ID" value="NZ_CABJFV010000012.1"/>
</dbReference>
<protein>
    <submittedName>
        <fullName evidence="8">RagB/SusD family nutrient uptake outer membrane protein</fullName>
    </submittedName>
</protein>
<dbReference type="EMBL" id="QSGO01000012">
    <property type="protein sequence ID" value="RHB33890.1"/>
    <property type="molecule type" value="Genomic_DNA"/>
</dbReference>
<dbReference type="Proteomes" id="UP000284379">
    <property type="component" value="Unassembled WGS sequence"/>
</dbReference>
<dbReference type="Pfam" id="PF07980">
    <property type="entry name" value="SusD_RagB"/>
    <property type="match status" value="1"/>
</dbReference>
<evidence type="ECO:0000313" key="9">
    <source>
        <dbReference type="Proteomes" id="UP000284379"/>
    </source>
</evidence>
<organism evidence="8 9">
    <name type="scientific">Bacteroides nordii</name>
    <dbReference type="NCBI Taxonomy" id="291645"/>
    <lineage>
        <taxon>Bacteria</taxon>
        <taxon>Pseudomonadati</taxon>
        <taxon>Bacteroidota</taxon>
        <taxon>Bacteroidia</taxon>
        <taxon>Bacteroidales</taxon>
        <taxon>Bacteroidaceae</taxon>
        <taxon>Bacteroides</taxon>
    </lineage>
</organism>
<evidence type="ECO:0000256" key="6">
    <source>
        <dbReference type="SAM" id="SignalP"/>
    </source>
</evidence>
<dbReference type="PROSITE" id="PS51257">
    <property type="entry name" value="PROKAR_LIPOPROTEIN"/>
    <property type="match status" value="1"/>
</dbReference>
<evidence type="ECO:0000256" key="4">
    <source>
        <dbReference type="ARBA" id="ARBA00023136"/>
    </source>
</evidence>
<reference evidence="8 9" key="1">
    <citation type="submission" date="2018-08" db="EMBL/GenBank/DDBJ databases">
        <title>A genome reference for cultivated species of the human gut microbiota.</title>
        <authorList>
            <person name="Zou Y."/>
            <person name="Xue W."/>
            <person name="Luo G."/>
        </authorList>
    </citation>
    <scope>NUCLEOTIDE SEQUENCE [LARGE SCALE GENOMIC DNA]</scope>
    <source>
        <strain evidence="8 9">AM40-30BH</strain>
    </source>
</reference>
<evidence type="ECO:0000313" key="8">
    <source>
        <dbReference type="EMBL" id="RHB33890.1"/>
    </source>
</evidence>
<name>A0A413VJX1_9BACE</name>
<feature type="chain" id="PRO_5018978699" evidence="6">
    <location>
        <begin position="22"/>
        <end position="518"/>
    </location>
</feature>
<evidence type="ECO:0000256" key="3">
    <source>
        <dbReference type="ARBA" id="ARBA00022729"/>
    </source>
</evidence>
<comment type="caution">
    <text evidence="8">The sequence shown here is derived from an EMBL/GenBank/DDBJ whole genome shotgun (WGS) entry which is preliminary data.</text>
</comment>
<dbReference type="AlphaFoldDB" id="A0A413VJX1"/>
<comment type="subcellular location">
    <subcellularLocation>
        <location evidence="1">Cell outer membrane</location>
    </subcellularLocation>
</comment>
<dbReference type="GO" id="GO:0009279">
    <property type="term" value="C:cell outer membrane"/>
    <property type="evidence" value="ECO:0007669"/>
    <property type="project" value="UniProtKB-SubCell"/>
</dbReference>
<dbReference type="GeneID" id="69503352"/>
<evidence type="ECO:0000256" key="5">
    <source>
        <dbReference type="ARBA" id="ARBA00023237"/>
    </source>
</evidence>
<proteinExistence type="inferred from homology"/>
<sequence>MKTKKYILRIVMMALLGGTFASCESWFDIRPKSETVFEDFWKDENDVLSMVGSCYRGMNETGFIERAIVWGELRSDNVKAGTGKSDPIRDILNINLNSSNSYTYWGEYYSVINFCNTVIKFAPEVQAKDPNFKRENLDVYIAEAKGVRALCYFMLLRTFRDIPLITEPYADDSLPFEVEQENPDNLLNFLIDDLKSVENQAADEKTWSNLLYTKGRITKNAIRALIADMYLWKNDYNNCIIYCDKVLANLGQLQLESSRVYNESVYYLGNSKESIFELQFSLKNYPNYAMNEMYGMFGGRAGQDMHKLSPYNFESMSPSLFEPTDLRGKDAFFSTAGSSFIAKYMALRVETSSSTVREGDYVFNAEAPNWIFYRLADIYLMKAEALVEIGTDLQGALDLVSKTFDRANPDLGSGSLSISNYNTQSAMRNLVFDERQREFLFEGKRYFDLLRRIRREDGKPANVVNAYLLKKYSKLDNTTTKSKLSELNALYMPINVDELRANTALKQNPFYVTSSNIE</sequence>
<dbReference type="SUPFAM" id="SSF48452">
    <property type="entry name" value="TPR-like"/>
    <property type="match status" value="1"/>
</dbReference>